<dbReference type="InterPro" id="IPR018076">
    <property type="entry name" value="T2SS_GspF_dom"/>
</dbReference>
<evidence type="ECO:0000313" key="10">
    <source>
        <dbReference type="Proteomes" id="UP000260680"/>
    </source>
</evidence>
<evidence type="ECO:0000313" key="11">
    <source>
        <dbReference type="Proteomes" id="UP001419084"/>
    </source>
</evidence>
<reference evidence="9 10" key="1">
    <citation type="submission" date="2018-07" db="EMBL/GenBank/DDBJ databases">
        <title>New species, Clostridium PI-S10-A1B.</title>
        <authorList>
            <person name="Krishna G."/>
            <person name="Summeta K."/>
            <person name="Shikha S."/>
            <person name="Prabhu P.B."/>
            <person name="Suresh K."/>
        </authorList>
    </citation>
    <scope>NUCLEOTIDE SEQUENCE [LARGE SCALE GENOMIC DNA]</scope>
    <source>
        <strain evidence="9 10">PI-S10-A1B</strain>
    </source>
</reference>
<sequence length="270" mass="30934">MPGQFVEALKKWGVLKIQKNSKQQALNYDTYILSLREWIVYSGQGLLIAALFSYIFYRSLMVFLIFIPFGIIVPFIKRKELKEKRLRQLNLEFKEGILLLSSFLSAGYSVENALLSSSRELSALYGKEGLITKEFQLIESQIRINRPVEQAFLEFALRSGLDDVKNFAEVFSAAKRSGGELVSIISHTADVIRDKVQVRQEILTMTASKQFELKIMNLIPFFIVIYIDVTSPGFFQIMYTTGAGRILMTICMAIYMVAFWTAKRIMDIEI</sequence>
<evidence type="ECO:0000256" key="2">
    <source>
        <dbReference type="ARBA" id="ARBA00022475"/>
    </source>
</evidence>
<feature type="transmembrane region" description="Helical" evidence="6">
    <location>
        <begin position="215"/>
        <end position="237"/>
    </location>
</feature>
<keyword evidence="3 6" id="KW-0812">Transmembrane</keyword>
<dbReference type="Pfam" id="PF00482">
    <property type="entry name" value="T2SSF"/>
    <property type="match status" value="1"/>
</dbReference>
<organism evidence="9 10">
    <name type="scientific">Lacrimispora amygdalina</name>
    <dbReference type="NCBI Taxonomy" id="253257"/>
    <lineage>
        <taxon>Bacteria</taxon>
        <taxon>Bacillati</taxon>
        <taxon>Bacillota</taxon>
        <taxon>Clostridia</taxon>
        <taxon>Lachnospirales</taxon>
        <taxon>Lachnospiraceae</taxon>
        <taxon>Lacrimispora</taxon>
    </lineage>
</organism>
<keyword evidence="2" id="KW-1003">Cell membrane</keyword>
<dbReference type="Proteomes" id="UP000260680">
    <property type="component" value="Unassembled WGS sequence"/>
</dbReference>
<dbReference type="GO" id="GO:0005886">
    <property type="term" value="C:plasma membrane"/>
    <property type="evidence" value="ECO:0007669"/>
    <property type="project" value="UniProtKB-SubCell"/>
</dbReference>
<keyword evidence="5 6" id="KW-0472">Membrane</keyword>
<evidence type="ECO:0000313" key="8">
    <source>
        <dbReference type="EMBL" id="GLB32100.1"/>
    </source>
</evidence>
<keyword evidence="4 6" id="KW-1133">Transmembrane helix</keyword>
<dbReference type="OrthoDB" id="9796142at2"/>
<keyword evidence="11" id="KW-1185">Reference proteome</keyword>
<feature type="transmembrane region" description="Helical" evidence="6">
    <location>
        <begin position="243"/>
        <end position="262"/>
    </location>
</feature>
<name>A0A3E2N7P5_9FIRM</name>
<comment type="subcellular location">
    <subcellularLocation>
        <location evidence="1">Cell membrane</location>
        <topology evidence="1">Multi-pass membrane protein</topology>
    </subcellularLocation>
</comment>
<reference evidence="8 11" key="2">
    <citation type="journal article" date="2024" name="Int. J. Syst. Evol. Microbiol.">
        <title>Lacrimispora brassicae sp. nov. isolated from fermented cabbage, and proposal of Clostridium indicum Gundawar et al. 2019 and Clostridium methoxybenzovorans Mechichi et al. 1999 as heterotypic synonyms of Lacrimispora amygdalina (Parshina et al. 2003) Haas and Blanchard 2020 and Lacrimispora indolis (McClung and McCoy 1957) Haas and Blanchard 2020, respectively.</title>
        <authorList>
            <person name="Kobayashi H."/>
            <person name="Tanizawa Y."/>
            <person name="Sakamoto M."/>
            <person name="Ohkuma M."/>
            <person name="Tohno M."/>
        </authorList>
    </citation>
    <scope>NUCLEOTIDE SEQUENCE [LARGE SCALE GENOMIC DNA]</scope>
    <source>
        <strain evidence="8 11">DSM 12857</strain>
    </source>
</reference>
<evidence type="ECO:0000256" key="5">
    <source>
        <dbReference type="ARBA" id="ARBA00023136"/>
    </source>
</evidence>
<dbReference type="AlphaFoldDB" id="A0A3E2N7P5"/>
<dbReference type="PANTHER" id="PTHR35007:SF1">
    <property type="entry name" value="PILUS ASSEMBLY PROTEIN"/>
    <property type="match status" value="1"/>
</dbReference>
<dbReference type="EMBL" id="BRPJ01000086">
    <property type="protein sequence ID" value="GLB32100.1"/>
    <property type="molecule type" value="Genomic_DNA"/>
</dbReference>
<dbReference type="EMBL" id="QOHO01000070">
    <property type="protein sequence ID" value="RFZ77029.1"/>
    <property type="molecule type" value="Genomic_DNA"/>
</dbReference>
<feature type="transmembrane region" description="Helical" evidence="6">
    <location>
        <begin position="55"/>
        <end position="76"/>
    </location>
</feature>
<dbReference type="Proteomes" id="UP001419084">
    <property type="component" value="Unassembled WGS sequence"/>
</dbReference>
<protein>
    <submittedName>
        <fullName evidence="9">Type II secretion system protein F</fullName>
    </submittedName>
</protein>
<evidence type="ECO:0000259" key="7">
    <source>
        <dbReference type="Pfam" id="PF00482"/>
    </source>
</evidence>
<accession>A0A3E2N7P5</accession>
<evidence type="ECO:0000256" key="4">
    <source>
        <dbReference type="ARBA" id="ARBA00022989"/>
    </source>
</evidence>
<evidence type="ECO:0000256" key="3">
    <source>
        <dbReference type="ARBA" id="ARBA00022692"/>
    </source>
</evidence>
<proteinExistence type="predicted"/>
<feature type="domain" description="Type II secretion system protein GspF" evidence="7">
    <location>
        <begin position="99"/>
        <end position="227"/>
    </location>
</feature>
<dbReference type="PANTHER" id="PTHR35007">
    <property type="entry name" value="INTEGRAL MEMBRANE PROTEIN-RELATED"/>
    <property type="match status" value="1"/>
</dbReference>
<evidence type="ECO:0000256" key="6">
    <source>
        <dbReference type="SAM" id="Phobius"/>
    </source>
</evidence>
<evidence type="ECO:0000313" key="9">
    <source>
        <dbReference type="EMBL" id="RFZ77029.1"/>
    </source>
</evidence>
<evidence type="ECO:0000256" key="1">
    <source>
        <dbReference type="ARBA" id="ARBA00004651"/>
    </source>
</evidence>
<gene>
    <name evidence="9" type="ORF">DS742_20545</name>
    <name evidence="8" type="ORF">LAD12857_40230</name>
</gene>
<comment type="caution">
    <text evidence="9">The sequence shown here is derived from an EMBL/GenBank/DDBJ whole genome shotgun (WGS) entry which is preliminary data.</text>
</comment>